<accession>A0A1G7F3V5</accession>
<dbReference type="Proteomes" id="UP000182427">
    <property type="component" value="Chromosome I"/>
</dbReference>
<sequence length="188" mass="21293">MAPAALSKQQRTQLLSTLKERFEKNTKRHAKLAWSDVEAKLEKNNAALRSLFAMEESGGEPDVIGRDEKTGEIIFCDCSAESPEGRRNICYDRKGYEKRLKEGLQPIGCVLDIAADMGIEPLDEEQYFALQKLGEFDLKSQSWIKAPAEFVKLGGGLFGDRRFGRVFVYHNTPPSFYRARGFRGLLRL</sequence>
<dbReference type="EMBL" id="LT629690">
    <property type="protein sequence ID" value="SDE70215.1"/>
    <property type="molecule type" value="Genomic_DNA"/>
</dbReference>
<evidence type="ECO:0000313" key="1">
    <source>
        <dbReference type="EMBL" id="SDE70215.1"/>
    </source>
</evidence>
<protein>
    <recommendedName>
        <fullName evidence="3">DUF4256 domain-containing protein</fullName>
    </recommendedName>
</protein>
<evidence type="ECO:0008006" key="3">
    <source>
        <dbReference type="Google" id="ProtNLM"/>
    </source>
</evidence>
<evidence type="ECO:0000313" key="2">
    <source>
        <dbReference type="Proteomes" id="UP000182427"/>
    </source>
</evidence>
<gene>
    <name evidence="1" type="ORF">SAMN05444167_0193</name>
</gene>
<dbReference type="AlphaFoldDB" id="A0A1G7F3V5"/>
<keyword evidence="2" id="KW-1185">Reference proteome</keyword>
<proteinExistence type="predicted"/>
<dbReference type="OrthoDB" id="8442276at2"/>
<dbReference type="Pfam" id="PF14066">
    <property type="entry name" value="DUF4256"/>
    <property type="match status" value="1"/>
</dbReference>
<dbReference type="InterPro" id="IPR025352">
    <property type="entry name" value="DUF4256"/>
</dbReference>
<dbReference type="RefSeq" id="WP_083343499.1">
    <property type="nucleotide sequence ID" value="NZ_LT629690.1"/>
</dbReference>
<reference evidence="2" key="1">
    <citation type="submission" date="2016-10" db="EMBL/GenBank/DDBJ databases">
        <authorList>
            <person name="Varghese N."/>
            <person name="Submissions S."/>
        </authorList>
    </citation>
    <scope>NUCLEOTIDE SEQUENCE [LARGE SCALE GENOMIC DNA]</scope>
    <source>
        <strain evidence="2">GAS232</strain>
    </source>
</reference>
<name>A0A1G7F3V5_9BACT</name>
<organism evidence="1 2">
    <name type="scientific">Terriglobus roseus</name>
    <dbReference type="NCBI Taxonomy" id="392734"/>
    <lineage>
        <taxon>Bacteria</taxon>
        <taxon>Pseudomonadati</taxon>
        <taxon>Acidobacteriota</taxon>
        <taxon>Terriglobia</taxon>
        <taxon>Terriglobales</taxon>
        <taxon>Acidobacteriaceae</taxon>
        <taxon>Terriglobus</taxon>
    </lineage>
</organism>